<feature type="compositionally biased region" description="Polar residues" evidence="1">
    <location>
        <begin position="47"/>
        <end position="61"/>
    </location>
</feature>
<name>A0ABV0S387_9TELE</name>
<dbReference type="Proteomes" id="UP001434883">
    <property type="component" value="Unassembled WGS sequence"/>
</dbReference>
<keyword evidence="3" id="KW-1185">Reference proteome</keyword>
<dbReference type="EMBL" id="JAHRIN010067285">
    <property type="protein sequence ID" value="MEQ2214243.1"/>
    <property type="molecule type" value="Genomic_DNA"/>
</dbReference>
<gene>
    <name evidence="2" type="ORF">XENOCAPTIV_026585</name>
</gene>
<sequence>MEEDSVFFTDRSGRITSNPLLDQLPSYQSLLYRRKSSLTSTKRKGRLSSSGSLKHSVNTVNRLHERQKSQMEQRLIREFPLPMAEKRRSNKGNVEAPSLPGDQQWAASGGGGATLRCSVLHAGGDNSNHAGDQ</sequence>
<feature type="compositionally biased region" description="Basic and acidic residues" evidence="1">
    <location>
        <begin position="62"/>
        <end position="77"/>
    </location>
</feature>
<proteinExistence type="predicted"/>
<evidence type="ECO:0000313" key="3">
    <source>
        <dbReference type="Proteomes" id="UP001434883"/>
    </source>
</evidence>
<feature type="compositionally biased region" description="Basic residues" evidence="1">
    <location>
        <begin position="35"/>
        <end position="46"/>
    </location>
</feature>
<protein>
    <submittedName>
        <fullName evidence="2">Uncharacterized protein</fullName>
    </submittedName>
</protein>
<comment type="caution">
    <text evidence="2">The sequence shown here is derived from an EMBL/GenBank/DDBJ whole genome shotgun (WGS) entry which is preliminary data.</text>
</comment>
<reference evidence="2 3" key="1">
    <citation type="submission" date="2021-06" db="EMBL/GenBank/DDBJ databases">
        <authorList>
            <person name="Palmer J.M."/>
        </authorList>
    </citation>
    <scope>NUCLEOTIDE SEQUENCE [LARGE SCALE GENOMIC DNA]</scope>
    <source>
        <strain evidence="2 3">XC_2019</strain>
        <tissue evidence="2">Muscle</tissue>
    </source>
</reference>
<evidence type="ECO:0000313" key="2">
    <source>
        <dbReference type="EMBL" id="MEQ2214243.1"/>
    </source>
</evidence>
<organism evidence="2 3">
    <name type="scientific">Xenoophorus captivus</name>
    <dbReference type="NCBI Taxonomy" id="1517983"/>
    <lineage>
        <taxon>Eukaryota</taxon>
        <taxon>Metazoa</taxon>
        <taxon>Chordata</taxon>
        <taxon>Craniata</taxon>
        <taxon>Vertebrata</taxon>
        <taxon>Euteleostomi</taxon>
        <taxon>Actinopterygii</taxon>
        <taxon>Neopterygii</taxon>
        <taxon>Teleostei</taxon>
        <taxon>Neoteleostei</taxon>
        <taxon>Acanthomorphata</taxon>
        <taxon>Ovalentaria</taxon>
        <taxon>Atherinomorphae</taxon>
        <taxon>Cyprinodontiformes</taxon>
        <taxon>Goodeidae</taxon>
        <taxon>Xenoophorus</taxon>
    </lineage>
</organism>
<accession>A0ABV0S387</accession>
<feature type="region of interest" description="Disordered" evidence="1">
    <location>
        <begin position="35"/>
        <end position="111"/>
    </location>
</feature>
<evidence type="ECO:0000256" key="1">
    <source>
        <dbReference type="SAM" id="MobiDB-lite"/>
    </source>
</evidence>